<name>A0A511T2V5_MYXFU</name>
<evidence type="ECO:0000313" key="6">
    <source>
        <dbReference type="Proteomes" id="UP000321514"/>
    </source>
</evidence>
<reference evidence="4 5" key="1">
    <citation type="submission" date="2016-10" db="EMBL/GenBank/DDBJ databases">
        <authorList>
            <person name="Varghese N."/>
            <person name="Submissions S."/>
        </authorList>
    </citation>
    <scope>NUCLEOTIDE SEQUENCE [LARGE SCALE GENOMIC DNA]</scope>
    <source>
        <strain evidence="4 5">DSM 16525</strain>
    </source>
</reference>
<dbReference type="Pfam" id="PF13699">
    <property type="entry name" value="eCIS_core"/>
    <property type="match status" value="1"/>
</dbReference>
<sequence length="287" mass="31641">MAPPVRLENRRAVPYRPPVEQEAAPKPQATPVSTQVKASPIVDEFIPSLPIPGKDLLKKVQDAANQLEGQPLDDAQKKDLKKVFGDSVDLDKVSVVKGPSSLFDNLSRYTPAFTVGNKILVNPKAQDGSPTNFPPSKDLLTHEATHVWQYQNHGADYAAKALVAQGAGQGYDWEKGIDSGKKWADLNPEQQGELIQDAYKQGYFDGKRPFVGESGKDHTAYLDEAVKQMRAGKGDPNWDFSKATGKWNEVKDAVVDGVKDAGKKVWDTVTEPLERVKDGILDRLPWR</sequence>
<comment type="caution">
    <text evidence="3">The sequence shown here is derived from an EMBL/GenBank/DDBJ whole genome shotgun (WGS) entry which is preliminary data.</text>
</comment>
<dbReference type="AlphaFoldDB" id="A0A511T2V5"/>
<proteinExistence type="predicted"/>
<evidence type="ECO:0000256" key="1">
    <source>
        <dbReference type="SAM" id="MobiDB-lite"/>
    </source>
</evidence>
<organism evidence="3 6">
    <name type="scientific">Myxococcus fulvus</name>
    <dbReference type="NCBI Taxonomy" id="33"/>
    <lineage>
        <taxon>Bacteria</taxon>
        <taxon>Pseudomonadati</taxon>
        <taxon>Myxococcota</taxon>
        <taxon>Myxococcia</taxon>
        <taxon>Myxococcales</taxon>
        <taxon>Cystobacterineae</taxon>
        <taxon>Myxococcaceae</taxon>
        <taxon>Myxococcus</taxon>
    </lineage>
</organism>
<evidence type="ECO:0000313" key="4">
    <source>
        <dbReference type="EMBL" id="SEU19921.1"/>
    </source>
</evidence>
<dbReference type="OrthoDB" id="8686772at2"/>
<protein>
    <recommendedName>
        <fullName evidence="2">eCIS core domain-containing protein</fullName>
    </recommendedName>
</protein>
<dbReference type="Proteomes" id="UP000321514">
    <property type="component" value="Unassembled WGS sequence"/>
</dbReference>
<dbReference type="InterPro" id="IPR025295">
    <property type="entry name" value="eCIS_core_dom"/>
</dbReference>
<dbReference type="RefSeq" id="WP_083560209.1">
    <property type="nucleotide sequence ID" value="NZ_BJXR01000028.1"/>
</dbReference>
<keyword evidence="5" id="KW-1185">Reference proteome</keyword>
<dbReference type="STRING" id="1334629.MFUL124B02_30950"/>
<feature type="domain" description="eCIS core" evidence="2">
    <location>
        <begin position="71"/>
        <end position="153"/>
    </location>
</feature>
<dbReference type="EMBL" id="BJXR01000028">
    <property type="protein sequence ID" value="GEN08499.1"/>
    <property type="molecule type" value="Genomic_DNA"/>
</dbReference>
<evidence type="ECO:0000259" key="2">
    <source>
        <dbReference type="Pfam" id="PF13699"/>
    </source>
</evidence>
<evidence type="ECO:0000313" key="3">
    <source>
        <dbReference type="EMBL" id="GEN08499.1"/>
    </source>
</evidence>
<dbReference type="EMBL" id="FOIB01000006">
    <property type="protein sequence ID" value="SEU19921.1"/>
    <property type="molecule type" value="Genomic_DNA"/>
</dbReference>
<evidence type="ECO:0000313" key="5">
    <source>
        <dbReference type="Proteomes" id="UP000183760"/>
    </source>
</evidence>
<accession>A0A511T2V5</accession>
<reference evidence="3 6" key="2">
    <citation type="submission" date="2019-07" db="EMBL/GenBank/DDBJ databases">
        <title>Whole genome shotgun sequence of Myxococcus fulvus NBRC 100333.</title>
        <authorList>
            <person name="Hosoyama A."/>
            <person name="Uohara A."/>
            <person name="Ohji S."/>
            <person name="Ichikawa N."/>
        </authorList>
    </citation>
    <scope>NUCLEOTIDE SEQUENCE [LARGE SCALE GENOMIC DNA]</scope>
    <source>
        <strain evidence="3 6">NBRC 100333</strain>
    </source>
</reference>
<gene>
    <name evidence="3" type="ORF">MFU01_35360</name>
    <name evidence="4" type="ORF">SAMN05443572_10672</name>
</gene>
<dbReference type="Proteomes" id="UP000183760">
    <property type="component" value="Unassembled WGS sequence"/>
</dbReference>
<feature type="region of interest" description="Disordered" evidence="1">
    <location>
        <begin position="1"/>
        <end position="36"/>
    </location>
</feature>